<feature type="domain" description="HTH lysR-type" evidence="5">
    <location>
        <begin position="9"/>
        <end position="66"/>
    </location>
</feature>
<dbReference type="PANTHER" id="PTHR30537">
    <property type="entry name" value="HTH-TYPE TRANSCRIPTIONAL REGULATOR"/>
    <property type="match status" value="1"/>
</dbReference>
<dbReference type="SUPFAM" id="SSF53850">
    <property type="entry name" value="Periplasmic binding protein-like II"/>
    <property type="match status" value="1"/>
</dbReference>
<comment type="caution">
    <text evidence="6">The sequence shown here is derived from an EMBL/GenBank/DDBJ whole genome shotgun (WGS) entry which is preliminary data.</text>
</comment>
<keyword evidence="2" id="KW-0805">Transcription regulation</keyword>
<protein>
    <submittedName>
        <fullName evidence="6">LysR substrate-binding domain-containing protein</fullName>
    </submittedName>
</protein>
<dbReference type="InterPro" id="IPR036388">
    <property type="entry name" value="WH-like_DNA-bd_sf"/>
</dbReference>
<dbReference type="InterPro" id="IPR005119">
    <property type="entry name" value="LysR_subst-bd"/>
</dbReference>
<evidence type="ECO:0000256" key="3">
    <source>
        <dbReference type="ARBA" id="ARBA00023125"/>
    </source>
</evidence>
<dbReference type="InterPro" id="IPR036390">
    <property type="entry name" value="WH_DNA-bd_sf"/>
</dbReference>
<keyword evidence="7" id="KW-1185">Reference proteome</keyword>
<dbReference type="PANTHER" id="PTHR30537:SF74">
    <property type="entry name" value="HTH-TYPE TRANSCRIPTIONAL REGULATOR TRPI"/>
    <property type="match status" value="1"/>
</dbReference>
<dbReference type="Gene3D" id="1.10.10.10">
    <property type="entry name" value="Winged helix-like DNA-binding domain superfamily/Winged helix DNA-binding domain"/>
    <property type="match status" value="1"/>
</dbReference>
<dbReference type="Pfam" id="PF00126">
    <property type="entry name" value="HTH_1"/>
    <property type="match status" value="1"/>
</dbReference>
<evidence type="ECO:0000256" key="4">
    <source>
        <dbReference type="ARBA" id="ARBA00023163"/>
    </source>
</evidence>
<dbReference type="PROSITE" id="PS50931">
    <property type="entry name" value="HTH_LYSR"/>
    <property type="match status" value="1"/>
</dbReference>
<evidence type="ECO:0000256" key="1">
    <source>
        <dbReference type="ARBA" id="ARBA00009437"/>
    </source>
</evidence>
<name>A0ABT0PY43_9RHOB</name>
<dbReference type="SUPFAM" id="SSF46785">
    <property type="entry name" value="Winged helix' DNA-binding domain"/>
    <property type="match status" value="1"/>
</dbReference>
<evidence type="ECO:0000313" key="6">
    <source>
        <dbReference type="EMBL" id="MCL6282536.1"/>
    </source>
</evidence>
<evidence type="ECO:0000256" key="2">
    <source>
        <dbReference type="ARBA" id="ARBA00023015"/>
    </source>
</evidence>
<keyword evidence="4" id="KW-0804">Transcription</keyword>
<proteinExistence type="inferred from homology"/>
<keyword evidence="3" id="KW-0238">DNA-binding</keyword>
<dbReference type="EMBL" id="JAMFMB010000003">
    <property type="protein sequence ID" value="MCL6282536.1"/>
    <property type="molecule type" value="Genomic_DNA"/>
</dbReference>
<dbReference type="RefSeq" id="WP_249706757.1">
    <property type="nucleotide sequence ID" value="NZ_JAMFMB010000003.1"/>
</dbReference>
<dbReference type="Gene3D" id="3.40.190.10">
    <property type="entry name" value="Periplasmic binding protein-like II"/>
    <property type="match status" value="2"/>
</dbReference>
<comment type="similarity">
    <text evidence="1">Belongs to the LysR transcriptional regulatory family.</text>
</comment>
<gene>
    <name evidence="6" type="ORF">M3P21_03250</name>
</gene>
<accession>A0ABT0PY43</accession>
<sequence length="311" mass="34861">MSRRHYNLPPFATLSAFEAAARHQSFKDAAQELSVTPGAVSHQIKALERELGLALFQRRHRGVELTEAGRDLFQGLSTGFSRMSQSLQALRDRSEDKVVTIGSTSAVATLWLSQAVLRFWREHPDINVNQIVRDRPFANPNDLDLFIWYGPYRHSEMDRTVLYRDRLLPVAQPELAASLNESGLATLAGQRLIHTTSDNSNWTEWGDWFRQLGHDGPVNPGIRVNNYAIALQAAQDGAGLVLGWERLIAPLLSNGALVAITPHMLRAPHRFYLHGKPDADLSASAMQLRDWIIREIRSGSHDLSSSQTQLF</sequence>
<dbReference type="Proteomes" id="UP001203880">
    <property type="component" value="Unassembled WGS sequence"/>
</dbReference>
<evidence type="ECO:0000259" key="5">
    <source>
        <dbReference type="PROSITE" id="PS50931"/>
    </source>
</evidence>
<dbReference type="InterPro" id="IPR000847">
    <property type="entry name" value="LysR_HTH_N"/>
</dbReference>
<dbReference type="InterPro" id="IPR058163">
    <property type="entry name" value="LysR-type_TF_proteobact-type"/>
</dbReference>
<reference evidence="6" key="1">
    <citation type="submission" date="2022-05" db="EMBL/GenBank/DDBJ databases">
        <authorList>
            <person name="Park J.-S."/>
        </authorList>
    </citation>
    <scope>NUCLEOTIDE SEQUENCE</scope>
    <source>
        <strain evidence="6">2012CJ41-6</strain>
    </source>
</reference>
<evidence type="ECO:0000313" key="7">
    <source>
        <dbReference type="Proteomes" id="UP001203880"/>
    </source>
</evidence>
<dbReference type="PRINTS" id="PR00039">
    <property type="entry name" value="HTHLYSR"/>
</dbReference>
<organism evidence="6 7">
    <name type="scientific">Ruegeria spongiae</name>
    <dbReference type="NCBI Taxonomy" id="2942209"/>
    <lineage>
        <taxon>Bacteria</taxon>
        <taxon>Pseudomonadati</taxon>
        <taxon>Pseudomonadota</taxon>
        <taxon>Alphaproteobacteria</taxon>
        <taxon>Rhodobacterales</taxon>
        <taxon>Roseobacteraceae</taxon>
        <taxon>Ruegeria</taxon>
    </lineage>
</organism>
<dbReference type="Pfam" id="PF03466">
    <property type="entry name" value="LysR_substrate"/>
    <property type="match status" value="1"/>
</dbReference>